<dbReference type="InterPro" id="IPR038765">
    <property type="entry name" value="Papain-like_cys_pep_sf"/>
</dbReference>
<dbReference type="PANTHER" id="PTHR12419:SF10">
    <property type="entry name" value="DEUBIQUITINASE OTUD6B"/>
    <property type="match status" value="1"/>
</dbReference>
<dbReference type="Proteomes" id="UP000092993">
    <property type="component" value="Unassembled WGS sequence"/>
</dbReference>
<feature type="compositionally biased region" description="Basic residues" evidence="1">
    <location>
        <begin position="1"/>
        <end position="11"/>
    </location>
</feature>
<proteinExistence type="predicted"/>
<dbReference type="GO" id="GO:0016579">
    <property type="term" value="P:protein deubiquitination"/>
    <property type="evidence" value="ECO:0007669"/>
    <property type="project" value="TreeGrafter"/>
</dbReference>
<evidence type="ECO:0000256" key="1">
    <source>
        <dbReference type="SAM" id="MobiDB-lite"/>
    </source>
</evidence>
<dbReference type="PROSITE" id="PS50802">
    <property type="entry name" value="OTU"/>
    <property type="match status" value="1"/>
</dbReference>
<dbReference type="SUPFAM" id="SSF54001">
    <property type="entry name" value="Cysteine proteinases"/>
    <property type="match status" value="1"/>
</dbReference>
<protein>
    <submittedName>
        <fullName evidence="3">OTU domain-containing protein 2</fullName>
    </submittedName>
</protein>
<dbReference type="CDD" id="cd22748">
    <property type="entry name" value="OTU_OTUD6-like"/>
    <property type="match status" value="1"/>
</dbReference>
<dbReference type="OrthoDB" id="415023at2759"/>
<accession>A0A1C7MEY9</accession>
<evidence type="ECO:0000313" key="4">
    <source>
        <dbReference type="Proteomes" id="UP000092993"/>
    </source>
</evidence>
<name>A0A1C7MEY9_GRIFR</name>
<evidence type="ECO:0000313" key="3">
    <source>
        <dbReference type="EMBL" id="OBZ75475.1"/>
    </source>
</evidence>
<evidence type="ECO:0000259" key="2">
    <source>
        <dbReference type="PROSITE" id="PS50802"/>
    </source>
</evidence>
<reference evidence="3 4" key="1">
    <citation type="submission" date="2016-03" db="EMBL/GenBank/DDBJ databases">
        <title>Whole genome sequencing of Grifola frondosa 9006-11.</title>
        <authorList>
            <person name="Min B."/>
            <person name="Park H."/>
            <person name="Kim J.-G."/>
            <person name="Cho H."/>
            <person name="Oh Y.-L."/>
            <person name="Kong W.-S."/>
            <person name="Choi I.-G."/>
        </authorList>
    </citation>
    <scope>NUCLEOTIDE SEQUENCE [LARGE SCALE GENOMIC DNA]</scope>
    <source>
        <strain evidence="3 4">9006-11</strain>
    </source>
</reference>
<dbReference type="Gene3D" id="3.90.70.80">
    <property type="match status" value="1"/>
</dbReference>
<dbReference type="Pfam" id="PF02338">
    <property type="entry name" value="OTU"/>
    <property type="match status" value="1"/>
</dbReference>
<dbReference type="EMBL" id="LUGG01000004">
    <property type="protein sequence ID" value="OBZ75475.1"/>
    <property type="molecule type" value="Genomic_DNA"/>
</dbReference>
<keyword evidence="4" id="KW-1185">Reference proteome</keyword>
<dbReference type="InterPro" id="IPR050704">
    <property type="entry name" value="Peptidase_C85-like"/>
</dbReference>
<dbReference type="OMA" id="ERIKHMC"/>
<sequence>MAGSKRNKIKKMFSAPPPPEPTVDDDELLDDLMAQLDSKSQTTREESATVLNEMHIDKVADDLETGSKQDSKSRFKARQVGSRFHLHERDDGTVDGVFLSPQARKAAALVETFAPTDANADAKLEKEAAEERERIKHMCDNLGLEIFDITPDGHCLFSAVADQLAILGVLPAEQATYMTCRQAAVNYIQSHPDDFIPFLPSIEGEDAAGATANTGLMGQAQFERYCATMRDTGAWGGEPEILALSKAFNVPIHVVQGGKPPVVVHDPSGSPEHSHTKSKHVVHISYHRRLYGLGEVRLFGPLLLRRTHTLIASTTILFGQGSVWHTA</sequence>
<dbReference type="GO" id="GO:0004843">
    <property type="term" value="F:cysteine-type deubiquitinase activity"/>
    <property type="evidence" value="ECO:0007669"/>
    <property type="project" value="TreeGrafter"/>
</dbReference>
<dbReference type="AlphaFoldDB" id="A0A1C7MEY9"/>
<gene>
    <name evidence="3" type="primary">OTU2</name>
    <name evidence="3" type="ORF">A0H81_04387</name>
</gene>
<dbReference type="InterPro" id="IPR003323">
    <property type="entry name" value="OTU_dom"/>
</dbReference>
<feature type="domain" description="OTU" evidence="2">
    <location>
        <begin position="144"/>
        <end position="282"/>
    </location>
</feature>
<dbReference type="PANTHER" id="PTHR12419">
    <property type="entry name" value="OTU DOMAIN CONTAINING PROTEIN"/>
    <property type="match status" value="1"/>
</dbReference>
<feature type="region of interest" description="Disordered" evidence="1">
    <location>
        <begin position="1"/>
        <end position="25"/>
    </location>
</feature>
<organism evidence="3 4">
    <name type="scientific">Grifola frondosa</name>
    <name type="common">Maitake</name>
    <name type="synonym">Polyporus frondosus</name>
    <dbReference type="NCBI Taxonomy" id="5627"/>
    <lineage>
        <taxon>Eukaryota</taxon>
        <taxon>Fungi</taxon>
        <taxon>Dikarya</taxon>
        <taxon>Basidiomycota</taxon>
        <taxon>Agaricomycotina</taxon>
        <taxon>Agaricomycetes</taxon>
        <taxon>Polyporales</taxon>
        <taxon>Grifolaceae</taxon>
        <taxon>Grifola</taxon>
    </lineage>
</organism>
<dbReference type="STRING" id="5627.A0A1C7MEY9"/>
<comment type="caution">
    <text evidence="3">The sequence shown here is derived from an EMBL/GenBank/DDBJ whole genome shotgun (WGS) entry which is preliminary data.</text>
</comment>